<dbReference type="AlphaFoldDB" id="A0A9D2M3N7"/>
<dbReference type="Pfam" id="PF05045">
    <property type="entry name" value="RgpF"/>
    <property type="match status" value="1"/>
</dbReference>
<gene>
    <name evidence="1" type="ORF">H9945_00080</name>
</gene>
<reference evidence="1" key="1">
    <citation type="journal article" date="2021" name="PeerJ">
        <title>Extensive microbial diversity within the chicken gut microbiome revealed by metagenomics and culture.</title>
        <authorList>
            <person name="Gilroy R."/>
            <person name="Ravi A."/>
            <person name="Getino M."/>
            <person name="Pursley I."/>
            <person name="Horton D.L."/>
            <person name="Alikhan N.F."/>
            <person name="Baker D."/>
            <person name="Gharbi K."/>
            <person name="Hall N."/>
            <person name="Watson M."/>
            <person name="Adriaenssens E.M."/>
            <person name="Foster-Nyarko E."/>
            <person name="Jarju S."/>
            <person name="Secka A."/>
            <person name="Antonio M."/>
            <person name="Oren A."/>
            <person name="Chaudhuri R.R."/>
            <person name="La Ragione R."/>
            <person name="Hildebrand F."/>
            <person name="Pallen M.J."/>
        </authorList>
    </citation>
    <scope>NUCLEOTIDE SEQUENCE</scope>
    <source>
        <strain evidence="1">ChiBcec8-13705</strain>
    </source>
</reference>
<dbReference type="InterPro" id="IPR007739">
    <property type="entry name" value="RgpF"/>
</dbReference>
<comment type="caution">
    <text evidence="1">The sequence shown here is derived from an EMBL/GenBank/DDBJ whole genome shotgun (WGS) entry which is preliminary data.</text>
</comment>
<dbReference type="Proteomes" id="UP000886803">
    <property type="component" value="Unassembled WGS sequence"/>
</dbReference>
<name>A0A9D2M3N7_9FIRM</name>
<evidence type="ECO:0000313" key="2">
    <source>
        <dbReference type="Proteomes" id="UP000886803"/>
    </source>
</evidence>
<dbReference type="EMBL" id="DWYG01000001">
    <property type="protein sequence ID" value="HJB40875.1"/>
    <property type="molecule type" value="Genomic_DNA"/>
</dbReference>
<evidence type="ECO:0000313" key="1">
    <source>
        <dbReference type="EMBL" id="HJB40875.1"/>
    </source>
</evidence>
<proteinExistence type="predicted"/>
<protein>
    <submittedName>
        <fullName evidence="1">Rhamnan synthesis F family protein</fullName>
    </submittedName>
</protein>
<accession>A0A9D2M3N7</accession>
<sequence>MKRLGIFFFYEKNGHVDDFVTYYIADLVKNLSELIIVCNGKLSDEGRAAFAQFTPNIIVRENKGLDVWAYKTALDHYGWTKLAEFDEIVMTNATLMGPVRPLREMFDAMAENEDLDFWGLTVHHGAEGNPFKGKHLYSYLPVHIQSHFIVYRKRFVESADLQRYWDEMPMIEGYTDSVQRYEAVFTKIFADKGYKWDVYVKTDDLKDFTDYPLLVCPVRLLREKNCPLFKRRSFMHDYEAYLNDTAGEPVRELWAYLRDHTDYPLALIWSDMIRTMHPFDFTRNLGLTRLIQPSMQDPALCKTIRQNRRIALAMHLYFPDLLASSTAFAENFPPETDVFISTDTEEKKAAIEAAFAPLALHSVRVTVVENRGRDVAAFLCDLAPQLKGYDYACFMHDKKAVQTKPGSVGASFGYVCNENICKNADHVLNILCEFERDERLGLLCPPFPTHGLYFMNMCSNGWGPNFDNTKALLKDLGIDVPISGEKAPLAPFGSVFWFRVKALEPLFSKGRGGSGWRHGDFPPEPLPQDGTISHAIERVYPFVAQSAGYYPAEVMSADFAVARCDAMQAYASGLVRPLARVFDCTTFGAAAMSASDFASKRHFGLFRVYGPYSNTKRRRARNWLRDRMSDKAFRRMMRLKRAVFGPHGAPLED</sequence>
<reference evidence="1" key="2">
    <citation type="submission" date="2021-04" db="EMBL/GenBank/DDBJ databases">
        <authorList>
            <person name="Gilroy R."/>
        </authorList>
    </citation>
    <scope>NUCLEOTIDE SEQUENCE</scope>
    <source>
        <strain evidence="1">ChiBcec8-13705</strain>
    </source>
</reference>
<organism evidence="1 2">
    <name type="scientific">Candidatus Gemmiger avicola</name>
    <dbReference type="NCBI Taxonomy" id="2838605"/>
    <lineage>
        <taxon>Bacteria</taxon>
        <taxon>Bacillati</taxon>
        <taxon>Bacillota</taxon>
        <taxon>Clostridia</taxon>
        <taxon>Eubacteriales</taxon>
        <taxon>Gemmiger</taxon>
    </lineage>
</organism>